<dbReference type="AlphaFoldDB" id="A0A956NCY8"/>
<name>A0A956NCY8_UNCEI</name>
<gene>
    <name evidence="2" type="ORF">KDA27_12715</name>
</gene>
<feature type="domain" description="N-acetyltransferase" evidence="1">
    <location>
        <begin position="68"/>
        <end position="253"/>
    </location>
</feature>
<comment type="caution">
    <text evidence="2">The sequence shown here is derived from an EMBL/GenBank/DDBJ whole genome shotgun (WGS) entry which is preliminary data.</text>
</comment>
<dbReference type="GO" id="GO:0016747">
    <property type="term" value="F:acyltransferase activity, transferring groups other than amino-acyl groups"/>
    <property type="evidence" value="ECO:0007669"/>
    <property type="project" value="InterPro"/>
</dbReference>
<accession>A0A956NCY8</accession>
<evidence type="ECO:0000313" key="3">
    <source>
        <dbReference type="Proteomes" id="UP000739538"/>
    </source>
</evidence>
<protein>
    <submittedName>
        <fullName evidence="2">GNAT family N-acetyltransferase</fullName>
    </submittedName>
</protein>
<dbReference type="InterPro" id="IPR016181">
    <property type="entry name" value="Acyl_CoA_acyltransferase"/>
</dbReference>
<dbReference type="EMBL" id="JAGQHS010000061">
    <property type="protein sequence ID" value="MCA9756658.1"/>
    <property type="molecule type" value="Genomic_DNA"/>
</dbReference>
<evidence type="ECO:0000313" key="2">
    <source>
        <dbReference type="EMBL" id="MCA9756658.1"/>
    </source>
</evidence>
<dbReference type="Proteomes" id="UP000739538">
    <property type="component" value="Unassembled WGS sequence"/>
</dbReference>
<reference evidence="2" key="1">
    <citation type="submission" date="2020-04" db="EMBL/GenBank/DDBJ databases">
        <authorList>
            <person name="Zhang T."/>
        </authorList>
    </citation>
    <scope>NUCLEOTIDE SEQUENCE</scope>
    <source>
        <strain evidence="2">HKST-UBA02</strain>
    </source>
</reference>
<proteinExistence type="predicted"/>
<reference evidence="2" key="2">
    <citation type="journal article" date="2021" name="Microbiome">
        <title>Successional dynamics and alternative stable states in a saline activated sludge microbial community over 9 years.</title>
        <authorList>
            <person name="Wang Y."/>
            <person name="Ye J."/>
            <person name="Ju F."/>
            <person name="Liu L."/>
            <person name="Boyd J.A."/>
            <person name="Deng Y."/>
            <person name="Parks D.H."/>
            <person name="Jiang X."/>
            <person name="Yin X."/>
            <person name="Woodcroft B.J."/>
            <person name="Tyson G.W."/>
            <person name="Hugenholtz P."/>
            <person name="Polz M.F."/>
            <person name="Zhang T."/>
        </authorList>
    </citation>
    <scope>NUCLEOTIDE SEQUENCE</scope>
    <source>
        <strain evidence="2">HKST-UBA02</strain>
    </source>
</reference>
<dbReference type="PROSITE" id="PS51186">
    <property type="entry name" value="GNAT"/>
    <property type="match status" value="1"/>
</dbReference>
<dbReference type="Pfam" id="PF00583">
    <property type="entry name" value="Acetyltransf_1"/>
    <property type="match status" value="1"/>
</dbReference>
<organism evidence="2 3">
    <name type="scientific">Eiseniibacteriota bacterium</name>
    <dbReference type="NCBI Taxonomy" id="2212470"/>
    <lineage>
        <taxon>Bacteria</taxon>
        <taxon>Candidatus Eiseniibacteriota</taxon>
    </lineage>
</organism>
<evidence type="ECO:0000259" key="1">
    <source>
        <dbReference type="PROSITE" id="PS51186"/>
    </source>
</evidence>
<dbReference type="CDD" id="cd04301">
    <property type="entry name" value="NAT_SF"/>
    <property type="match status" value="1"/>
</dbReference>
<dbReference type="InterPro" id="IPR000182">
    <property type="entry name" value="GNAT_dom"/>
</dbReference>
<dbReference type="SUPFAM" id="SSF55729">
    <property type="entry name" value="Acyl-CoA N-acyltransferases (Nat)"/>
    <property type="match status" value="1"/>
</dbReference>
<sequence>MEVKCFDCGESMTASDTDAVIEVFVAHGKANHDWSYPEEAVRNYARNYAEATERLSAEIDRRPEIGEVTIHPMTADRVEDWLRFFDHDGLAGNPDWASCYCLDPHESAPPEMPELPWRTTRGKMVCRFREGSTFGYLAYVEDRPVGWVNASLRSEYAKYQGVDPDGPEPKSVIGVSCYVIAPPFRGHGVASALLDRVIEDAASRGATWIEAYPHTKPEEGDAGHFRGPRSMYEARGFEPVEEQERFTVMRRRV</sequence>
<dbReference type="Gene3D" id="3.40.630.30">
    <property type="match status" value="1"/>
</dbReference>